<evidence type="ECO:0000313" key="2">
    <source>
        <dbReference type="EMBL" id="KXL54428.1"/>
    </source>
</evidence>
<dbReference type="STRING" id="36847.CLNEO_05340"/>
<gene>
    <name evidence="2" type="ORF">CLNEO_05340</name>
</gene>
<dbReference type="Proteomes" id="UP000070539">
    <property type="component" value="Unassembled WGS sequence"/>
</dbReference>
<dbReference type="AlphaFoldDB" id="A0A136WIN6"/>
<keyword evidence="3" id="KW-1185">Reference proteome</keyword>
<evidence type="ECO:0000256" key="1">
    <source>
        <dbReference type="SAM" id="Phobius"/>
    </source>
</evidence>
<organism evidence="2 3">
    <name type="scientific">Anaerotignum neopropionicum</name>
    <dbReference type="NCBI Taxonomy" id="36847"/>
    <lineage>
        <taxon>Bacteria</taxon>
        <taxon>Bacillati</taxon>
        <taxon>Bacillota</taxon>
        <taxon>Clostridia</taxon>
        <taxon>Lachnospirales</taxon>
        <taxon>Anaerotignaceae</taxon>
        <taxon>Anaerotignum</taxon>
    </lineage>
</organism>
<reference evidence="2 3" key="1">
    <citation type="submission" date="2016-01" db="EMBL/GenBank/DDBJ databases">
        <title>Genome sequence of Clostridium neopropionicum X4, DSM-3847.</title>
        <authorList>
            <person name="Poehlein A."/>
            <person name="Beck M.H."/>
            <person name="Bengelsdorf F.R."/>
            <person name="Daniel R."/>
            <person name="Duerre P."/>
        </authorList>
    </citation>
    <scope>NUCLEOTIDE SEQUENCE [LARGE SCALE GENOMIC DNA]</scope>
    <source>
        <strain evidence="2 3">DSM-3847</strain>
    </source>
</reference>
<proteinExistence type="predicted"/>
<dbReference type="OrthoDB" id="2064441at2"/>
<keyword evidence="1" id="KW-1133">Transmembrane helix</keyword>
<protein>
    <submittedName>
        <fullName evidence="2">Uncharacterized protein</fullName>
    </submittedName>
</protein>
<dbReference type="EMBL" id="LRVM01000001">
    <property type="protein sequence ID" value="KXL54428.1"/>
    <property type="molecule type" value="Genomic_DNA"/>
</dbReference>
<dbReference type="RefSeq" id="WP_066083986.1">
    <property type="nucleotide sequence ID" value="NZ_LRVM01000001.1"/>
</dbReference>
<comment type="caution">
    <text evidence="2">The sequence shown here is derived from an EMBL/GenBank/DDBJ whole genome shotgun (WGS) entry which is preliminary data.</text>
</comment>
<accession>A0A136WIN6</accession>
<feature type="transmembrane region" description="Helical" evidence="1">
    <location>
        <begin position="6"/>
        <end position="29"/>
    </location>
</feature>
<name>A0A136WIN6_9FIRM</name>
<keyword evidence="1" id="KW-0472">Membrane</keyword>
<keyword evidence="1" id="KW-0812">Transmembrane</keyword>
<sequence length="117" mass="13198">MTWLVENWFIVFGIFAIAVIAAVAVYRFYGLPSKKQIETIKEWLLYACIQAETALGGGTGQLKLRYVYDLFITRFPAVAKVISFNVFSGWVDAALEQMKTLLQQNKAIQEVVRGETA</sequence>
<evidence type="ECO:0000313" key="3">
    <source>
        <dbReference type="Proteomes" id="UP000070539"/>
    </source>
</evidence>